<dbReference type="VEuPathDB" id="VectorBase:CQUJHB013417"/>
<dbReference type="PANTHER" id="PTHR46486:SF1">
    <property type="entry name" value="CCHC-TYPE DOMAIN-CONTAINING PROTEIN"/>
    <property type="match status" value="1"/>
</dbReference>
<dbReference type="KEGG" id="cqu:CpipJ_CPIJ004725"/>
<evidence type="ECO:0000313" key="4">
    <source>
        <dbReference type="Proteomes" id="UP000002320"/>
    </source>
</evidence>
<feature type="compositionally biased region" description="Polar residues" evidence="1">
    <location>
        <begin position="318"/>
        <end position="339"/>
    </location>
</feature>
<name>B0WDG5_CULQU</name>
<dbReference type="Proteomes" id="UP000002320">
    <property type="component" value="Unassembled WGS sequence"/>
</dbReference>
<feature type="region of interest" description="Disordered" evidence="1">
    <location>
        <begin position="315"/>
        <end position="359"/>
    </location>
</feature>
<dbReference type="InParanoid" id="B0WDG5"/>
<proteinExistence type="predicted"/>
<dbReference type="VEuPathDB" id="VectorBase:CPIJ004725"/>
<feature type="compositionally biased region" description="Basic residues" evidence="1">
    <location>
        <begin position="345"/>
        <end position="359"/>
    </location>
</feature>
<reference evidence="3" key="2">
    <citation type="submission" date="2020-05" db="UniProtKB">
        <authorList>
            <consortium name="EnsemblMetazoa"/>
        </authorList>
    </citation>
    <scope>IDENTIFICATION</scope>
    <source>
        <strain evidence="3">JHB</strain>
    </source>
</reference>
<dbReference type="EMBL" id="DS231897">
    <property type="protein sequence ID" value="EDS44536.1"/>
    <property type="molecule type" value="Genomic_DNA"/>
</dbReference>
<dbReference type="OrthoDB" id="7763782at2759"/>
<dbReference type="AlphaFoldDB" id="B0WDG5"/>
<evidence type="ECO:0000256" key="1">
    <source>
        <dbReference type="SAM" id="MobiDB-lite"/>
    </source>
</evidence>
<evidence type="ECO:0000313" key="3">
    <source>
        <dbReference type="EnsemblMetazoa" id="CPIJ004725-PA"/>
    </source>
</evidence>
<keyword evidence="4" id="KW-1185">Reference proteome</keyword>
<gene>
    <name evidence="3" type="primary">6036750</name>
    <name evidence="2" type="ORF">CpipJ_CPIJ004725</name>
</gene>
<reference evidence="2" key="1">
    <citation type="submission" date="2007-03" db="EMBL/GenBank/DDBJ databases">
        <title>Annotation of Culex pipiens quinquefasciatus.</title>
        <authorList>
            <consortium name="The Broad Institute Genome Sequencing Platform"/>
            <person name="Atkinson P.W."/>
            <person name="Hemingway J."/>
            <person name="Christensen B.M."/>
            <person name="Higgs S."/>
            <person name="Kodira C."/>
            <person name="Hannick L."/>
            <person name="Megy K."/>
            <person name="O'Leary S."/>
            <person name="Pearson M."/>
            <person name="Haas B.J."/>
            <person name="Mauceli E."/>
            <person name="Wortman J.R."/>
            <person name="Lee N.H."/>
            <person name="Guigo R."/>
            <person name="Stanke M."/>
            <person name="Alvarado L."/>
            <person name="Amedeo P."/>
            <person name="Antoine C.H."/>
            <person name="Arensburger P."/>
            <person name="Bidwell S.L."/>
            <person name="Crawford M."/>
            <person name="Camaro F."/>
            <person name="Devon K."/>
            <person name="Engels R."/>
            <person name="Hammond M."/>
            <person name="Howarth C."/>
            <person name="Koehrsen M."/>
            <person name="Lawson D."/>
            <person name="Montgomery P."/>
            <person name="Nene V."/>
            <person name="Nusbaum C."/>
            <person name="Puiu D."/>
            <person name="Romero-Severson J."/>
            <person name="Severson D.W."/>
            <person name="Shumway M."/>
            <person name="Sisk P."/>
            <person name="Stolte C."/>
            <person name="Zeng Q."/>
            <person name="Eisenstadt E."/>
            <person name="Fraser-Liggett C."/>
            <person name="Strausberg R."/>
            <person name="Galagan J."/>
            <person name="Birren B."/>
            <person name="Collins F.H."/>
        </authorList>
    </citation>
    <scope>NUCLEOTIDE SEQUENCE [LARGE SCALE GENOMIC DNA]</scope>
    <source>
        <strain evidence="2">JHB</strain>
    </source>
</reference>
<evidence type="ECO:0000313" key="2">
    <source>
        <dbReference type="EMBL" id="EDS44536.1"/>
    </source>
</evidence>
<dbReference type="EnsemblMetazoa" id="CPIJ004725-RA">
    <property type="protein sequence ID" value="CPIJ004725-PA"/>
    <property type="gene ID" value="CPIJ004725"/>
</dbReference>
<dbReference type="VEuPathDB" id="VectorBase:CQUJHB001881"/>
<protein>
    <submittedName>
        <fullName evidence="2 3">Uncharacterized protein</fullName>
    </submittedName>
</protein>
<dbReference type="HOGENOM" id="CLU_772233_0_0_1"/>
<sequence length="359" mass="40485">MTYEEIHAFVYHNLGLGIDAVKRLQVNHALNCAQVKCSDLRIAQETVMQHNGKHEVEMNKHKYKVKLCMDDGGVEVKIHDLSENVTNEQICDHLKQYGEVLAVKELIWGEKFIYKNAPTGTRVVKMMLRKHIKSYVTILGEKTYVSYFGQPPTCKHCASVLHAGMTCAENKKLVTQKSDLNNRLKLAQSYAGVAGGSSSTPQGQNLGEEAAAALMPQRRQQLLWLLISLLPLQLLNKYLPLQPALQLPQQLMTSSLFLWKPPLQKDHTRTTKNHQLLWKTRCQQVRALIAALLMPELAQRVEFLVPQLPIPDMEISEGENTSYTGNDTDISDLSTSAGNGFTPVKPKRKRGRPKKIRTQ</sequence>
<organism>
    <name type="scientific">Culex quinquefasciatus</name>
    <name type="common">Southern house mosquito</name>
    <name type="synonym">Culex pungens</name>
    <dbReference type="NCBI Taxonomy" id="7176"/>
    <lineage>
        <taxon>Eukaryota</taxon>
        <taxon>Metazoa</taxon>
        <taxon>Ecdysozoa</taxon>
        <taxon>Arthropoda</taxon>
        <taxon>Hexapoda</taxon>
        <taxon>Insecta</taxon>
        <taxon>Pterygota</taxon>
        <taxon>Neoptera</taxon>
        <taxon>Endopterygota</taxon>
        <taxon>Diptera</taxon>
        <taxon>Nematocera</taxon>
        <taxon>Culicoidea</taxon>
        <taxon>Culicidae</taxon>
        <taxon>Culicinae</taxon>
        <taxon>Culicini</taxon>
        <taxon>Culex</taxon>
        <taxon>Culex</taxon>
    </lineage>
</organism>
<accession>B0WDG5</accession>
<dbReference type="PANTHER" id="PTHR46486">
    <property type="entry name" value="CCHC-TYPE DOMAIN-CONTAINING PROTEIN"/>
    <property type="match status" value="1"/>
</dbReference>